<protein>
    <submittedName>
        <fullName evidence="1">Uncharacterized protein</fullName>
    </submittedName>
</protein>
<evidence type="ECO:0000313" key="2">
    <source>
        <dbReference type="Proteomes" id="UP001164929"/>
    </source>
</evidence>
<sequence length="75" mass="8694">MNSFKLAISDPSLWVVESEMFEMILADPFCFGASFQELVQITMYDLFPRWDSLADDWPDERLLERVMGGRRKAGS</sequence>
<name>A0AAD6LLT2_9ROSI</name>
<proteinExistence type="predicted"/>
<keyword evidence="2" id="KW-1185">Reference proteome</keyword>
<evidence type="ECO:0000313" key="1">
    <source>
        <dbReference type="EMBL" id="KAJ6969491.1"/>
    </source>
</evidence>
<dbReference type="Proteomes" id="UP001164929">
    <property type="component" value="Chromosome 15"/>
</dbReference>
<accession>A0AAD6LLT2</accession>
<comment type="caution">
    <text evidence="1">The sequence shown here is derived from an EMBL/GenBank/DDBJ whole genome shotgun (WGS) entry which is preliminary data.</text>
</comment>
<reference evidence="1" key="1">
    <citation type="journal article" date="2023" name="Mol. Ecol. Resour.">
        <title>Chromosome-level genome assembly of a triploid poplar Populus alba 'Berolinensis'.</title>
        <authorList>
            <person name="Chen S."/>
            <person name="Yu Y."/>
            <person name="Wang X."/>
            <person name="Wang S."/>
            <person name="Zhang T."/>
            <person name="Zhou Y."/>
            <person name="He R."/>
            <person name="Meng N."/>
            <person name="Wang Y."/>
            <person name="Liu W."/>
            <person name="Liu Z."/>
            <person name="Liu J."/>
            <person name="Guo Q."/>
            <person name="Huang H."/>
            <person name="Sederoff R.R."/>
            <person name="Wang G."/>
            <person name="Qu G."/>
            <person name="Chen S."/>
        </authorList>
    </citation>
    <scope>NUCLEOTIDE SEQUENCE</scope>
    <source>
        <strain evidence="1">SC-2020</strain>
    </source>
</reference>
<dbReference type="EMBL" id="JAQIZT010000015">
    <property type="protein sequence ID" value="KAJ6969491.1"/>
    <property type="molecule type" value="Genomic_DNA"/>
</dbReference>
<gene>
    <name evidence="1" type="ORF">NC653_034118</name>
</gene>
<dbReference type="AlphaFoldDB" id="A0AAD6LLT2"/>
<organism evidence="1 2">
    <name type="scientific">Populus alba x Populus x berolinensis</name>
    <dbReference type="NCBI Taxonomy" id="444605"/>
    <lineage>
        <taxon>Eukaryota</taxon>
        <taxon>Viridiplantae</taxon>
        <taxon>Streptophyta</taxon>
        <taxon>Embryophyta</taxon>
        <taxon>Tracheophyta</taxon>
        <taxon>Spermatophyta</taxon>
        <taxon>Magnoliopsida</taxon>
        <taxon>eudicotyledons</taxon>
        <taxon>Gunneridae</taxon>
        <taxon>Pentapetalae</taxon>
        <taxon>rosids</taxon>
        <taxon>fabids</taxon>
        <taxon>Malpighiales</taxon>
        <taxon>Salicaceae</taxon>
        <taxon>Saliceae</taxon>
        <taxon>Populus</taxon>
    </lineage>
</organism>